<evidence type="ECO:0000256" key="3">
    <source>
        <dbReference type="ARBA" id="ARBA00023163"/>
    </source>
</evidence>
<dbReference type="InterPro" id="IPR001647">
    <property type="entry name" value="HTH_TetR"/>
</dbReference>
<accession>A0A0R1LS87</accession>
<feature type="DNA-binding region" description="H-T-H motif" evidence="4">
    <location>
        <begin position="22"/>
        <end position="41"/>
    </location>
</feature>
<dbReference type="PANTHER" id="PTHR47506">
    <property type="entry name" value="TRANSCRIPTIONAL REGULATORY PROTEIN"/>
    <property type="match status" value="1"/>
</dbReference>
<reference evidence="6 7" key="1">
    <citation type="journal article" date="2015" name="Genome Announc.">
        <title>Expanding the biotechnology potential of lactobacilli through comparative genomics of 213 strains and associated genera.</title>
        <authorList>
            <person name="Sun Z."/>
            <person name="Harris H.M."/>
            <person name="McCann A."/>
            <person name="Guo C."/>
            <person name="Argimon S."/>
            <person name="Zhang W."/>
            <person name="Yang X."/>
            <person name="Jeffery I.B."/>
            <person name="Cooney J.C."/>
            <person name="Kagawa T.F."/>
            <person name="Liu W."/>
            <person name="Song Y."/>
            <person name="Salvetti E."/>
            <person name="Wrobel A."/>
            <person name="Rasinkangas P."/>
            <person name="Parkhill J."/>
            <person name="Rea M.C."/>
            <person name="O'Sullivan O."/>
            <person name="Ritari J."/>
            <person name="Douillard F.P."/>
            <person name="Paul Ross R."/>
            <person name="Yang R."/>
            <person name="Briner A.E."/>
            <person name="Felis G.E."/>
            <person name="de Vos W.M."/>
            <person name="Barrangou R."/>
            <person name="Klaenhammer T.R."/>
            <person name="Caufield P.W."/>
            <person name="Cui Y."/>
            <person name="Zhang H."/>
            <person name="O'Toole P.W."/>
        </authorList>
    </citation>
    <scope>NUCLEOTIDE SEQUENCE [LARGE SCALE GENOMIC DNA]</scope>
    <source>
        <strain evidence="6 7">DSM 19909</strain>
    </source>
</reference>
<dbReference type="Proteomes" id="UP000051160">
    <property type="component" value="Unassembled WGS sequence"/>
</dbReference>
<gene>
    <name evidence="6" type="ORF">FD04_GL000436</name>
</gene>
<organism evidence="6 7">
    <name type="scientific">Secundilactobacillus odoratitofui DSM 19909 = JCM 15043</name>
    <dbReference type="NCBI Taxonomy" id="1423776"/>
    <lineage>
        <taxon>Bacteria</taxon>
        <taxon>Bacillati</taxon>
        <taxon>Bacillota</taxon>
        <taxon>Bacilli</taxon>
        <taxon>Lactobacillales</taxon>
        <taxon>Lactobacillaceae</taxon>
        <taxon>Secundilactobacillus</taxon>
    </lineage>
</organism>
<comment type="caution">
    <text evidence="6">The sequence shown here is derived from an EMBL/GenBank/DDBJ whole genome shotgun (WGS) entry which is preliminary data.</text>
</comment>
<dbReference type="PROSITE" id="PS50977">
    <property type="entry name" value="HTH_TETR_2"/>
    <property type="match status" value="1"/>
</dbReference>
<keyword evidence="7" id="KW-1185">Reference proteome</keyword>
<dbReference type="STRING" id="1423776.FD04_GL000436"/>
<name>A0A0R1LS87_9LACO</name>
<dbReference type="AlphaFoldDB" id="A0A0R1LS87"/>
<evidence type="ECO:0000256" key="4">
    <source>
        <dbReference type="PROSITE-ProRule" id="PRU00335"/>
    </source>
</evidence>
<keyword evidence="1" id="KW-0805">Transcription regulation</keyword>
<feature type="domain" description="HTH tetR-type" evidence="5">
    <location>
        <begin position="1"/>
        <end position="59"/>
    </location>
</feature>
<protein>
    <recommendedName>
        <fullName evidence="5">HTH tetR-type domain-containing protein</fullName>
    </recommendedName>
</protein>
<dbReference type="PRINTS" id="PR00455">
    <property type="entry name" value="HTHTETR"/>
</dbReference>
<dbReference type="EMBL" id="AZEE01000027">
    <property type="protein sequence ID" value="KRK98700.1"/>
    <property type="molecule type" value="Genomic_DNA"/>
</dbReference>
<dbReference type="Pfam" id="PF00440">
    <property type="entry name" value="TetR_N"/>
    <property type="match status" value="1"/>
</dbReference>
<evidence type="ECO:0000256" key="1">
    <source>
        <dbReference type="ARBA" id="ARBA00023015"/>
    </source>
</evidence>
<evidence type="ECO:0000313" key="6">
    <source>
        <dbReference type="EMBL" id="KRK98700.1"/>
    </source>
</evidence>
<evidence type="ECO:0000313" key="7">
    <source>
        <dbReference type="Proteomes" id="UP000051160"/>
    </source>
</evidence>
<evidence type="ECO:0000259" key="5">
    <source>
        <dbReference type="PROSITE" id="PS50977"/>
    </source>
</evidence>
<dbReference type="InterPro" id="IPR009057">
    <property type="entry name" value="Homeodomain-like_sf"/>
</dbReference>
<dbReference type="SUPFAM" id="SSF46689">
    <property type="entry name" value="Homeodomain-like"/>
    <property type="match status" value="1"/>
</dbReference>
<keyword evidence="2 4" id="KW-0238">DNA-binding</keyword>
<evidence type="ECO:0000256" key="2">
    <source>
        <dbReference type="ARBA" id="ARBA00023125"/>
    </source>
</evidence>
<keyword evidence="3" id="KW-0804">Transcription</keyword>
<dbReference type="Gene3D" id="1.10.357.10">
    <property type="entry name" value="Tetracycline Repressor, domain 2"/>
    <property type="match status" value="1"/>
</dbReference>
<dbReference type="PANTHER" id="PTHR47506:SF1">
    <property type="entry name" value="HTH-TYPE TRANSCRIPTIONAL REGULATOR YJDC"/>
    <property type="match status" value="1"/>
</dbReference>
<dbReference type="PATRIC" id="fig|1423776.4.peg.441"/>
<sequence>MTSTVLAAAREVFLTSGYKHTNVAQIAKSAGIATGSFYKFYASKQAIFLAVYDAENERLRSDLSKQLRSGVGLVDGATMIVRTVFETVKQNQVLMEWYRPEIGPLLHETYQKRMADGTYGFSQVLTEWLDEQIRIQGLTDTQQQYLKRGVVFLNELDQVLTAENFVSQTETLVLMVQAYLEKWVMGEAA</sequence>
<proteinExistence type="predicted"/>
<dbReference type="RefSeq" id="WP_056947155.1">
    <property type="nucleotide sequence ID" value="NZ_AZEE01000027.1"/>
</dbReference>
<dbReference type="GO" id="GO:0003677">
    <property type="term" value="F:DNA binding"/>
    <property type="evidence" value="ECO:0007669"/>
    <property type="project" value="UniProtKB-UniRule"/>
</dbReference>